<evidence type="ECO:0000313" key="3">
    <source>
        <dbReference type="EMBL" id="KQB35817.1"/>
    </source>
</evidence>
<reference evidence="3 4" key="1">
    <citation type="submission" date="2015-09" db="EMBL/GenBank/DDBJ databases">
        <title>Heavy metals and arsenic resistance mechanisms in polyextremophilic archaea of the family Ferroplasmaceae.</title>
        <authorList>
            <person name="Bulaev A.G."/>
            <person name="Kanygina A.V."/>
        </authorList>
    </citation>
    <scope>NUCLEOTIDE SEQUENCE [LARGE SCALE GENOMIC DNA]</scope>
    <source>
        <strain evidence="3 4">VT</strain>
    </source>
</reference>
<dbReference type="SUPFAM" id="SSF53756">
    <property type="entry name" value="UDP-Glycosyltransferase/glycogen phosphorylase"/>
    <property type="match status" value="1"/>
</dbReference>
<comment type="caution">
    <text evidence="3">The sequence shown here is derived from an EMBL/GenBank/DDBJ whole genome shotgun (WGS) entry which is preliminary data.</text>
</comment>
<dbReference type="InterPro" id="IPR001296">
    <property type="entry name" value="Glyco_trans_1"/>
</dbReference>
<feature type="domain" description="Glycosyl transferase family 1" evidence="2">
    <location>
        <begin position="186"/>
        <end position="328"/>
    </location>
</feature>
<dbReference type="EMBL" id="LKBG01000079">
    <property type="protein sequence ID" value="KQB35817.1"/>
    <property type="molecule type" value="Genomic_DNA"/>
</dbReference>
<dbReference type="GO" id="GO:0016757">
    <property type="term" value="F:glycosyltransferase activity"/>
    <property type="evidence" value="ECO:0007669"/>
    <property type="project" value="InterPro"/>
</dbReference>
<sequence length="353" mass="41162">MIKKIIINFWQPYTALYRYAELLSKLDNTEIVNVVDSRERWSYEHTGHDFPGKFKHGMFNTIMPSISHKDLAIYLNSLRDDNTVYHYTSQRDVILYNSDKILFTVHDNPFSQFNTNLYYNSDNYKKEKLRKLYEKYIFNKYAMHSNYITTNTNYVKESLITWGYKGKIYVINHPVADSFYHINEDKNKIRKELNLPLDKILILNVSNNVLRKNGEIIMKLNKILNDDYLIIGVGNSNGRINFKNINDQTLNKIYNACDALLFPSLEEGQGLPVIEAFKVGLPVIASDIKVLREVTNSNAIFVNPNDVNSIYQGIRDSIKNADELIKNGRIEAKKYSFDIFKRKMEDLYAKISG</sequence>
<gene>
    <name evidence="3" type="ORF">AOG54_08480</name>
</gene>
<keyword evidence="4" id="KW-1185">Reference proteome</keyword>
<dbReference type="RefSeq" id="WP_055032367.1">
    <property type="nucleotide sequence ID" value="NZ_LKBG01000079.1"/>
</dbReference>
<evidence type="ECO:0000259" key="2">
    <source>
        <dbReference type="Pfam" id="PF00534"/>
    </source>
</evidence>
<organism evidence="3 4">
    <name type="scientific">Acidiplasma aeolicum</name>
    <dbReference type="NCBI Taxonomy" id="507754"/>
    <lineage>
        <taxon>Archaea</taxon>
        <taxon>Methanobacteriati</taxon>
        <taxon>Thermoplasmatota</taxon>
        <taxon>Thermoplasmata</taxon>
        <taxon>Thermoplasmatales</taxon>
        <taxon>Ferroplasmaceae</taxon>
        <taxon>Acidiplasma</taxon>
    </lineage>
</organism>
<dbReference type="Proteomes" id="UP000050320">
    <property type="component" value="Unassembled WGS sequence"/>
</dbReference>
<evidence type="ECO:0000256" key="1">
    <source>
        <dbReference type="ARBA" id="ARBA00022679"/>
    </source>
</evidence>
<dbReference type="PANTHER" id="PTHR46401">
    <property type="entry name" value="GLYCOSYLTRANSFERASE WBBK-RELATED"/>
    <property type="match status" value="1"/>
</dbReference>
<evidence type="ECO:0000313" key="4">
    <source>
        <dbReference type="Proteomes" id="UP000050320"/>
    </source>
</evidence>
<accession>A0A0Q0VPZ2</accession>
<dbReference type="AlphaFoldDB" id="A0A0Q0VPZ2"/>
<protein>
    <recommendedName>
        <fullName evidence="2">Glycosyl transferase family 1 domain-containing protein</fullName>
    </recommendedName>
</protein>
<proteinExistence type="predicted"/>
<keyword evidence="1" id="KW-0808">Transferase</keyword>
<dbReference type="Gene3D" id="3.40.50.2000">
    <property type="entry name" value="Glycogen Phosphorylase B"/>
    <property type="match status" value="1"/>
</dbReference>
<name>A0A0Q0VPZ2_9ARCH</name>
<dbReference type="PANTHER" id="PTHR46401:SF2">
    <property type="entry name" value="GLYCOSYLTRANSFERASE WBBK-RELATED"/>
    <property type="match status" value="1"/>
</dbReference>
<dbReference type="Pfam" id="PF00534">
    <property type="entry name" value="Glycos_transf_1"/>
    <property type="match status" value="1"/>
</dbReference>
<dbReference type="OrthoDB" id="132546at2157"/>